<dbReference type="STRING" id="311410.LA5095_00403"/>
<accession>A0A0M6ZEC1</accession>
<evidence type="ECO:0000256" key="1">
    <source>
        <dbReference type="SAM" id="MobiDB-lite"/>
    </source>
</evidence>
<dbReference type="GO" id="GO:0006508">
    <property type="term" value="P:proteolysis"/>
    <property type="evidence" value="ECO:0007669"/>
    <property type="project" value="InterPro"/>
</dbReference>
<protein>
    <recommendedName>
        <fullName evidence="4">Subtilase family protein</fullName>
    </recommendedName>
</protein>
<dbReference type="RefSeq" id="WP_055111474.1">
    <property type="nucleotide sequence ID" value="NZ_CXWA01000006.1"/>
</dbReference>
<dbReference type="EMBL" id="CXWC01000011">
    <property type="protein sequence ID" value="CTQ73140.1"/>
    <property type="molecule type" value="Genomic_DNA"/>
</dbReference>
<dbReference type="Proteomes" id="UP000049983">
    <property type="component" value="Unassembled WGS sequence"/>
</dbReference>
<dbReference type="GO" id="GO:0004252">
    <property type="term" value="F:serine-type endopeptidase activity"/>
    <property type="evidence" value="ECO:0007669"/>
    <property type="project" value="InterPro"/>
</dbReference>
<evidence type="ECO:0000313" key="2">
    <source>
        <dbReference type="EMBL" id="CTQ73140.1"/>
    </source>
</evidence>
<evidence type="ECO:0000313" key="3">
    <source>
        <dbReference type="Proteomes" id="UP000049983"/>
    </source>
</evidence>
<feature type="region of interest" description="Disordered" evidence="1">
    <location>
        <begin position="141"/>
        <end position="162"/>
    </location>
</feature>
<dbReference type="GeneID" id="97670882"/>
<name>A0A0M6ZEC1_9HYPH</name>
<gene>
    <name evidence="2" type="ORF">LA5096_03543</name>
</gene>
<organism evidence="2 3">
    <name type="scientific">Roseibium album</name>
    <dbReference type="NCBI Taxonomy" id="311410"/>
    <lineage>
        <taxon>Bacteria</taxon>
        <taxon>Pseudomonadati</taxon>
        <taxon>Pseudomonadota</taxon>
        <taxon>Alphaproteobacteria</taxon>
        <taxon>Hyphomicrobiales</taxon>
        <taxon>Stappiaceae</taxon>
        <taxon>Roseibium</taxon>
    </lineage>
</organism>
<dbReference type="Gene3D" id="2.60.120.1290">
    <property type="match status" value="1"/>
</dbReference>
<dbReference type="InterPro" id="IPR036852">
    <property type="entry name" value="Peptidase_S8/S53_dom_sf"/>
</dbReference>
<evidence type="ECO:0008006" key="4">
    <source>
        <dbReference type="Google" id="ProtNLM"/>
    </source>
</evidence>
<dbReference type="AlphaFoldDB" id="A0A0M6ZEC1"/>
<reference evidence="3" key="1">
    <citation type="submission" date="2015-07" db="EMBL/GenBank/DDBJ databases">
        <authorList>
            <person name="Rodrigo-Torres Lidia"/>
            <person name="Arahal R.David."/>
        </authorList>
    </citation>
    <scope>NUCLEOTIDE SEQUENCE [LARGE SCALE GENOMIC DNA]</scope>
    <source>
        <strain evidence="3">CECT 5096</strain>
    </source>
</reference>
<sequence length="714" mass="77809">MTDTSTNDGGLADAVAIKNYLGPYEAWNFGLGKAYAFPAYRGDDVRFLSALAEHPEPQRPHSLLDSVASDGHGMWLPTVWGKEDDVALRFWPIVVENRSDDGIAPDSLALNLTEAMPSDPIGEARFRMAFPVEEEAMHRHARRMTADPDWKPDTGVGTGDGPKRTINVLGVIDDGIPFAHRNFRAADGKRTRLEFCWLQSAHKKEGQDHPSVLFGREFTRETIEQLIAKHPEDEDALYAEAGASDQQFGSGAAINRLATHGSNVMDIAAGSNPDKGHAPPEETRLIAVQLPNTYGWDTSSFGKDMYMLSAVHYILERAERIAEGYGVKDIRVTINISYGFSAGRHDGEGELEAAMDEIVAKRRQLGRPTAIVIPSGNTFQDRLHGEITSGHLGSGSFEFSWKTQPNDLSSNYLEIWFPDQLDPGDFDLEVKGPFGKISAEMALKPDPSYQHGDPRNFKSIQLDPPHQGDAIGQISLDNHRKSGRWRVLIALAPSEPHDPALPAAPAGEWKIVLSRGDVAPRDHEPIYLWVQRDIDLEPFLTGSRQSYLHDDDYRLVSEKGAEEESDQPDSNVKRFGSLNGMATGATTLVVAGSRPVIGSRFERGELTASTFSSAGKTASGPAVGGVDCTARADRSNIVPGIVGAGTRSGSYSSVQGTSVAAPLVARRLSEAFARCSDQEIKSAEKDNYLPIVQSIALSDQSVEGRARLGEFLVI</sequence>
<dbReference type="Gene3D" id="3.40.50.200">
    <property type="entry name" value="Peptidase S8/S53 domain"/>
    <property type="match status" value="1"/>
</dbReference>
<dbReference type="OrthoDB" id="8010691at2"/>
<proteinExistence type="predicted"/>
<keyword evidence="3" id="KW-1185">Reference proteome</keyword>
<dbReference type="SUPFAM" id="SSF52743">
    <property type="entry name" value="Subtilisin-like"/>
    <property type="match status" value="1"/>
</dbReference>